<accession>A0AA35TIP6</accession>
<dbReference type="InterPro" id="IPR036291">
    <property type="entry name" value="NAD(P)-bd_dom_sf"/>
</dbReference>
<evidence type="ECO:0000259" key="2">
    <source>
        <dbReference type="Pfam" id="PF08338"/>
    </source>
</evidence>
<dbReference type="InterPro" id="IPR013549">
    <property type="entry name" value="DUF1731"/>
</dbReference>
<protein>
    <submittedName>
        <fullName evidence="3">Epimerase family protein slr1223</fullName>
    </submittedName>
</protein>
<dbReference type="SUPFAM" id="SSF51735">
    <property type="entry name" value="NAD(P)-binding Rossmann-fold domains"/>
    <property type="match status" value="1"/>
</dbReference>
<feature type="domain" description="NAD-dependent epimerase/dehydratase" evidence="1">
    <location>
        <begin position="8"/>
        <end position="162"/>
    </location>
</feature>
<name>A0AA35TIP6_GEOBA</name>
<evidence type="ECO:0000259" key="1">
    <source>
        <dbReference type="Pfam" id="PF01370"/>
    </source>
</evidence>
<dbReference type="InterPro" id="IPR001509">
    <property type="entry name" value="Epimerase_deHydtase"/>
</dbReference>
<feature type="domain" description="DUF1731" evidence="2">
    <location>
        <begin position="198"/>
        <end position="245"/>
    </location>
</feature>
<dbReference type="PANTHER" id="PTHR11092:SF0">
    <property type="entry name" value="EPIMERASE FAMILY PROTEIN SDR39U1"/>
    <property type="match status" value="1"/>
</dbReference>
<dbReference type="AlphaFoldDB" id="A0AA35TIP6"/>
<dbReference type="Pfam" id="PF08338">
    <property type="entry name" value="DUF1731"/>
    <property type="match status" value="1"/>
</dbReference>
<comment type="caution">
    <text evidence="3">The sequence shown here is derived from an EMBL/GenBank/DDBJ whole genome shotgun (WGS) entry which is preliminary data.</text>
</comment>
<reference evidence="3" key="1">
    <citation type="submission" date="2023-03" db="EMBL/GenBank/DDBJ databases">
        <authorList>
            <person name="Steffen K."/>
            <person name="Cardenas P."/>
        </authorList>
    </citation>
    <scope>NUCLEOTIDE SEQUENCE</scope>
</reference>
<dbReference type="Proteomes" id="UP001174909">
    <property type="component" value="Unassembled WGS sequence"/>
</dbReference>
<gene>
    <name evidence="3" type="ORF">GBAR_LOCUS26832</name>
</gene>
<organism evidence="3 4">
    <name type="scientific">Geodia barretti</name>
    <name type="common">Barrett's horny sponge</name>
    <dbReference type="NCBI Taxonomy" id="519541"/>
    <lineage>
        <taxon>Eukaryota</taxon>
        <taxon>Metazoa</taxon>
        <taxon>Porifera</taxon>
        <taxon>Demospongiae</taxon>
        <taxon>Heteroscleromorpha</taxon>
        <taxon>Tetractinellida</taxon>
        <taxon>Astrophorina</taxon>
        <taxon>Geodiidae</taxon>
        <taxon>Geodia</taxon>
    </lineage>
</organism>
<keyword evidence="4" id="KW-1185">Reference proteome</keyword>
<dbReference type="InterPro" id="IPR010099">
    <property type="entry name" value="SDR39U1"/>
</dbReference>
<sequence>MPPQVLEGVDAIVHLAGESIVGRWTADKKRRIYESRVRGTQILCEALRQVVKPPKTFVCASAIGYYGNRGERLLLEESRAGEDFLARVCVDWEAAAAPAAERGIRVVSLRLGVVLSSTGGALAQMLPPFRLGLGGVLGGGAQFMSWIALDDVVGAISHVLTTESLHGAVNLVAPEPVSNRDFTKTLGRVLRRPTRFAVPAFAVRLMFGEMADALLLASTRVAPGKLNASGYTFRYPEFEEALRHVLGKPLPAPEPSVEAPVL</sequence>
<dbReference type="EMBL" id="CASHTH010003739">
    <property type="protein sequence ID" value="CAI8048662.1"/>
    <property type="molecule type" value="Genomic_DNA"/>
</dbReference>
<dbReference type="Gene3D" id="3.40.50.720">
    <property type="entry name" value="NAD(P)-binding Rossmann-like Domain"/>
    <property type="match status" value="1"/>
</dbReference>
<dbReference type="NCBIfam" id="TIGR01777">
    <property type="entry name" value="yfcH"/>
    <property type="match status" value="1"/>
</dbReference>
<proteinExistence type="predicted"/>
<evidence type="ECO:0000313" key="4">
    <source>
        <dbReference type="Proteomes" id="UP001174909"/>
    </source>
</evidence>
<dbReference type="PANTHER" id="PTHR11092">
    <property type="entry name" value="SUGAR NUCLEOTIDE EPIMERASE RELATED"/>
    <property type="match status" value="1"/>
</dbReference>
<dbReference type="Pfam" id="PF01370">
    <property type="entry name" value="Epimerase"/>
    <property type="match status" value="1"/>
</dbReference>
<evidence type="ECO:0000313" key="3">
    <source>
        <dbReference type="EMBL" id="CAI8048662.1"/>
    </source>
</evidence>